<proteinExistence type="predicted"/>
<sequence>MKTSGYLRLALVCAILIGGAGFTMVWTVIWLIRGSYLTAALCLGASLLLFSLLFHLAYPVSGAAHPRVEYGPEGTKIRPQRYADLIFSVGLLIGVLSAGAFLIFAQFDMVDFIPSGTNRLILPAGCIFYVIYGVPVLYRIYRHQDGKHLRLDPRGFEVWDGQWNSFAHGTWDDIEQILDHPLKGKVSFTDLIVFVLPKGRSAKLGSGTITANSHALREWVRFYRQHPDCRDELADGRALQRLDDEKFTIR</sequence>
<gene>
    <name evidence="1" type="ORF">EJD98_15380</name>
</gene>
<protein>
    <submittedName>
        <fullName evidence="1">Uncharacterized protein</fullName>
    </submittedName>
</protein>
<accession>A0A4Z0HIW9</accession>
<keyword evidence="2" id="KW-1185">Reference proteome</keyword>
<reference evidence="1 2" key="1">
    <citation type="submission" date="2018-12" db="EMBL/GenBank/DDBJ databases">
        <title>Draft genome sequences of Mycolicibacterium peregrinum isolated from a pig with lymphadenitis and from soil on the same Japanese pig farm.</title>
        <authorList>
            <person name="Komatsu T."/>
            <person name="Ohya K."/>
            <person name="Sawai K."/>
            <person name="Odoi J.O."/>
            <person name="Otsu K."/>
            <person name="Ota A."/>
            <person name="Ito T."/>
            <person name="Kawai M."/>
            <person name="Maruyama F."/>
        </authorList>
    </citation>
    <scope>NUCLEOTIDE SEQUENCE [LARGE SCALE GENOMIC DNA]</scope>
    <source>
        <strain evidence="1 2">138</strain>
    </source>
</reference>
<dbReference type="AlphaFoldDB" id="A0A4Z0HIW9"/>
<dbReference type="EMBL" id="RWKA01000007">
    <property type="protein sequence ID" value="TGB42153.1"/>
    <property type="molecule type" value="Genomic_DNA"/>
</dbReference>
<name>A0A4Z0HIW9_MYCPR</name>
<comment type="caution">
    <text evidence="1">The sequence shown here is derived from an EMBL/GenBank/DDBJ whole genome shotgun (WGS) entry which is preliminary data.</text>
</comment>
<dbReference type="RefSeq" id="WP_135361371.1">
    <property type="nucleotide sequence ID" value="NZ_RWJZ01000013.1"/>
</dbReference>
<evidence type="ECO:0000313" key="1">
    <source>
        <dbReference type="EMBL" id="TGB42153.1"/>
    </source>
</evidence>
<organism evidence="1 2">
    <name type="scientific">Mycolicibacterium peregrinum</name>
    <name type="common">Mycobacterium peregrinum</name>
    <dbReference type="NCBI Taxonomy" id="43304"/>
    <lineage>
        <taxon>Bacteria</taxon>
        <taxon>Bacillati</taxon>
        <taxon>Actinomycetota</taxon>
        <taxon>Actinomycetes</taxon>
        <taxon>Mycobacteriales</taxon>
        <taxon>Mycobacteriaceae</taxon>
        <taxon>Mycolicibacterium</taxon>
    </lineage>
</organism>
<evidence type="ECO:0000313" key="2">
    <source>
        <dbReference type="Proteomes" id="UP000297792"/>
    </source>
</evidence>
<dbReference type="Proteomes" id="UP000297792">
    <property type="component" value="Unassembled WGS sequence"/>
</dbReference>